<evidence type="ECO:0000256" key="2">
    <source>
        <dbReference type="ARBA" id="ARBA00022741"/>
    </source>
</evidence>
<comment type="cofactor">
    <cofactor evidence="5">
        <name>Mg(2+)</name>
        <dbReference type="ChEBI" id="CHEBI:18420"/>
    </cofactor>
</comment>
<comment type="similarity">
    <text evidence="1 5">Belongs to the 5-formyltetrahydrofolate cyclo-ligase family.</text>
</comment>
<evidence type="ECO:0000313" key="6">
    <source>
        <dbReference type="EMBL" id="SDN41879.1"/>
    </source>
</evidence>
<evidence type="ECO:0000256" key="1">
    <source>
        <dbReference type="ARBA" id="ARBA00010638"/>
    </source>
</evidence>
<dbReference type="AlphaFoldDB" id="A0A1H0B8D1"/>
<dbReference type="STRING" id="745820.SAMN04488053_101793"/>
<gene>
    <name evidence="6" type="ORF">SAMN04488053_101793</name>
</gene>
<comment type="catalytic activity">
    <reaction evidence="5">
        <text>(6S)-5-formyl-5,6,7,8-tetrahydrofolate + ATP = (6R)-5,10-methenyltetrahydrofolate + ADP + phosphate</text>
        <dbReference type="Rhea" id="RHEA:10488"/>
        <dbReference type="ChEBI" id="CHEBI:30616"/>
        <dbReference type="ChEBI" id="CHEBI:43474"/>
        <dbReference type="ChEBI" id="CHEBI:57455"/>
        <dbReference type="ChEBI" id="CHEBI:57457"/>
        <dbReference type="ChEBI" id="CHEBI:456216"/>
        <dbReference type="EC" id="6.3.3.2"/>
    </reaction>
</comment>
<accession>A0A1H0B8D1</accession>
<dbReference type="PANTHER" id="PTHR23407">
    <property type="entry name" value="ATPASE INHIBITOR/5-FORMYLTETRAHYDROFOLATE CYCLO-LIGASE"/>
    <property type="match status" value="1"/>
</dbReference>
<sequence>MKTQIRQKMLSYRKNTEIYDKKDQEQLLYKQLFEHEAWKHADVIAVTISVGDELDTYPIIQKAWKEGKTVAAPVVNKNTRQLDFYSFTDFSECRKASFGLIEPDPSKTGFCAADMLELIITPGLAFNKEGYRIGYGGGYYDKLLSRTSGYSISLCFDFQLVEHIPVETFDQPVNEILTP</sequence>
<proteinExistence type="inferred from homology"/>
<dbReference type="RefSeq" id="WP_090840757.1">
    <property type="nucleotide sequence ID" value="NZ_FNIL01000001.1"/>
</dbReference>
<feature type="binding site" evidence="4">
    <location>
        <begin position="2"/>
        <end position="6"/>
    </location>
    <ligand>
        <name>ATP</name>
        <dbReference type="ChEBI" id="CHEBI:30616"/>
    </ligand>
</feature>
<dbReference type="NCBIfam" id="TIGR02727">
    <property type="entry name" value="MTHFS_bact"/>
    <property type="match status" value="1"/>
</dbReference>
<dbReference type="GO" id="GO:0030272">
    <property type="term" value="F:5-formyltetrahydrofolate cyclo-ligase activity"/>
    <property type="evidence" value="ECO:0007669"/>
    <property type="project" value="UniProtKB-EC"/>
</dbReference>
<keyword evidence="5" id="KW-0479">Metal-binding</keyword>
<dbReference type="EC" id="6.3.3.2" evidence="5"/>
<protein>
    <recommendedName>
        <fullName evidence="5">5-formyltetrahydrofolate cyclo-ligase</fullName>
        <ecNumber evidence="5">6.3.3.2</ecNumber>
    </recommendedName>
</protein>
<feature type="binding site" evidence="4">
    <location>
        <position position="48"/>
    </location>
    <ligand>
        <name>substrate</name>
    </ligand>
</feature>
<reference evidence="7" key="1">
    <citation type="submission" date="2016-10" db="EMBL/GenBank/DDBJ databases">
        <authorList>
            <person name="Varghese N."/>
            <person name="Submissions S."/>
        </authorList>
    </citation>
    <scope>NUCLEOTIDE SEQUENCE [LARGE SCALE GENOMIC DNA]</scope>
    <source>
        <strain evidence="7">CGMCC 1.10369</strain>
    </source>
</reference>
<feature type="binding site" evidence="4">
    <location>
        <position position="53"/>
    </location>
    <ligand>
        <name>substrate</name>
    </ligand>
</feature>
<dbReference type="GO" id="GO:0005524">
    <property type="term" value="F:ATP binding"/>
    <property type="evidence" value="ECO:0007669"/>
    <property type="project" value="UniProtKB-KW"/>
</dbReference>
<dbReference type="GO" id="GO:0035999">
    <property type="term" value="P:tetrahydrofolate interconversion"/>
    <property type="evidence" value="ECO:0007669"/>
    <property type="project" value="TreeGrafter"/>
</dbReference>
<dbReference type="OrthoDB" id="9801938at2"/>
<dbReference type="InterPro" id="IPR037171">
    <property type="entry name" value="NagB/RpiA_transferase-like"/>
</dbReference>
<dbReference type="GO" id="GO:0009396">
    <property type="term" value="P:folic acid-containing compound biosynthetic process"/>
    <property type="evidence" value="ECO:0007669"/>
    <property type="project" value="TreeGrafter"/>
</dbReference>
<dbReference type="Pfam" id="PF01812">
    <property type="entry name" value="5-FTHF_cyc-lig"/>
    <property type="match status" value="1"/>
</dbReference>
<keyword evidence="3 4" id="KW-0067">ATP-binding</keyword>
<dbReference type="Gene3D" id="3.40.50.10420">
    <property type="entry name" value="NagB/RpiA/CoA transferase-like"/>
    <property type="match status" value="1"/>
</dbReference>
<keyword evidence="7" id="KW-1185">Reference proteome</keyword>
<dbReference type="InterPro" id="IPR024185">
    <property type="entry name" value="FTHF_cligase-like_sf"/>
</dbReference>
<name>A0A1H0B8D1_9BACI</name>
<evidence type="ECO:0000256" key="3">
    <source>
        <dbReference type="ARBA" id="ARBA00022840"/>
    </source>
</evidence>
<dbReference type="SUPFAM" id="SSF100950">
    <property type="entry name" value="NagB/RpiA/CoA transferase-like"/>
    <property type="match status" value="1"/>
</dbReference>
<dbReference type="Proteomes" id="UP000198778">
    <property type="component" value="Unassembled WGS sequence"/>
</dbReference>
<evidence type="ECO:0000256" key="4">
    <source>
        <dbReference type="PIRSR" id="PIRSR006806-1"/>
    </source>
</evidence>
<keyword evidence="5" id="KW-0460">Magnesium</keyword>
<keyword evidence="6" id="KW-0436">Ligase</keyword>
<keyword evidence="2 4" id="KW-0547">Nucleotide-binding</keyword>
<evidence type="ECO:0000256" key="5">
    <source>
        <dbReference type="RuleBase" id="RU361279"/>
    </source>
</evidence>
<dbReference type="EMBL" id="FNIL01000001">
    <property type="protein sequence ID" value="SDN41879.1"/>
    <property type="molecule type" value="Genomic_DNA"/>
</dbReference>
<dbReference type="InterPro" id="IPR002698">
    <property type="entry name" value="FTHF_cligase"/>
</dbReference>
<organism evidence="6 7">
    <name type="scientific">Alkalicoccus daliensis</name>
    <dbReference type="NCBI Taxonomy" id="745820"/>
    <lineage>
        <taxon>Bacteria</taxon>
        <taxon>Bacillati</taxon>
        <taxon>Bacillota</taxon>
        <taxon>Bacilli</taxon>
        <taxon>Bacillales</taxon>
        <taxon>Bacillaceae</taxon>
        <taxon>Alkalicoccus</taxon>
    </lineage>
</organism>
<dbReference type="PANTHER" id="PTHR23407:SF1">
    <property type="entry name" value="5-FORMYLTETRAHYDROFOLATE CYCLO-LIGASE"/>
    <property type="match status" value="1"/>
</dbReference>
<evidence type="ECO:0000313" key="7">
    <source>
        <dbReference type="Proteomes" id="UP000198778"/>
    </source>
</evidence>
<feature type="binding site" evidence="4">
    <location>
        <begin position="132"/>
        <end position="140"/>
    </location>
    <ligand>
        <name>ATP</name>
        <dbReference type="ChEBI" id="CHEBI:30616"/>
    </ligand>
</feature>
<dbReference type="PIRSF" id="PIRSF006806">
    <property type="entry name" value="FTHF_cligase"/>
    <property type="match status" value="1"/>
</dbReference>
<dbReference type="GO" id="GO:0046872">
    <property type="term" value="F:metal ion binding"/>
    <property type="evidence" value="ECO:0007669"/>
    <property type="project" value="UniProtKB-KW"/>
</dbReference>